<dbReference type="InterPro" id="IPR042566">
    <property type="entry name" value="L1_C"/>
</dbReference>
<gene>
    <name evidence="3" type="ORF">PECUL_23A009050</name>
</gene>
<sequence length="229" mass="25927">MATKKKRNTTGNTSSTDNPPTKSSLQRFFTEQSEPHQVNKMAPATNTRGSQPSSPATSEGSMDDTDIRAILTQLPSKKDLIEMFQRLENTFSEKLQAVNADVQHLRTRVQALEDSEEATERLWLECHTTQNQHTDAIMYLQRKLDDLDNRGRRNNLRVRGIVESPEGTTENPIKARRALKPITSALLEKQIKFRWNFPFALSVSTQSGIKTISTPMDSQTSSRHWAFPA</sequence>
<proteinExistence type="predicted"/>
<feature type="compositionally biased region" description="Polar residues" evidence="2">
    <location>
        <begin position="44"/>
        <end position="60"/>
    </location>
</feature>
<feature type="coiled-coil region" evidence="1">
    <location>
        <begin position="95"/>
        <end position="122"/>
    </location>
</feature>
<protein>
    <submittedName>
        <fullName evidence="3">Uncharacterized protein</fullName>
    </submittedName>
</protein>
<dbReference type="EMBL" id="OW240913">
    <property type="protein sequence ID" value="CAH2255813.1"/>
    <property type="molecule type" value="Genomic_DNA"/>
</dbReference>
<dbReference type="Gene3D" id="3.30.250.20">
    <property type="entry name" value="L1 transposable element, C-terminal domain"/>
    <property type="match status" value="1"/>
</dbReference>
<feature type="compositionally biased region" description="Polar residues" evidence="2">
    <location>
        <begin position="9"/>
        <end position="36"/>
    </location>
</feature>
<name>A0AAD1RI21_PELCU</name>
<dbReference type="InterPro" id="IPR004244">
    <property type="entry name" value="Transposase_22"/>
</dbReference>
<keyword evidence="1" id="KW-0175">Coiled coil</keyword>
<accession>A0AAD1RI21</accession>
<evidence type="ECO:0000256" key="1">
    <source>
        <dbReference type="SAM" id="Coils"/>
    </source>
</evidence>
<feature type="region of interest" description="Disordered" evidence="2">
    <location>
        <begin position="1"/>
        <end position="64"/>
    </location>
</feature>
<evidence type="ECO:0000313" key="3">
    <source>
        <dbReference type="EMBL" id="CAH2255813.1"/>
    </source>
</evidence>
<dbReference type="AlphaFoldDB" id="A0AAD1RI21"/>
<evidence type="ECO:0000313" key="4">
    <source>
        <dbReference type="Proteomes" id="UP001295444"/>
    </source>
</evidence>
<keyword evidence="4" id="KW-1185">Reference proteome</keyword>
<dbReference type="Proteomes" id="UP001295444">
    <property type="component" value="Chromosome 02"/>
</dbReference>
<evidence type="ECO:0000256" key="2">
    <source>
        <dbReference type="SAM" id="MobiDB-lite"/>
    </source>
</evidence>
<dbReference type="PANTHER" id="PTHR11505">
    <property type="entry name" value="L1 TRANSPOSABLE ELEMENT-RELATED"/>
    <property type="match status" value="1"/>
</dbReference>
<organism evidence="3 4">
    <name type="scientific">Pelobates cultripes</name>
    <name type="common">Western spadefoot toad</name>
    <dbReference type="NCBI Taxonomy" id="61616"/>
    <lineage>
        <taxon>Eukaryota</taxon>
        <taxon>Metazoa</taxon>
        <taxon>Chordata</taxon>
        <taxon>Craniata</taxon>
        <taxon>Vertebrata</taxon>
        <taxon>Euteleostomi</taxon>
        <taxon>Amphibia</taxon>
        <taxon>Batrachia</taxon>
        <taxon>Anura</taxon>
        <taxon>Pelobatoidea</taxon>
        <taxon>Pelobatidae</taxon>
        <taxon>Pelobates</taxon>
    </lineage>
</organism>
<reference evidence="3" key="1">
    <citation type="submission" date="2022-03" db="EMBL/GenBank/DDBJ databases">
        <authorList>
            <person name="Alioto T."/>
            <person name="Alioto T."/>
            <person name="Gomez Garrido J."/>
        </authorList>
    </citation>
    <scope>NUCLEOTIDE SEQUENCE</scope>
</reference>